<dbReference type="FunFam" id="1.10.510.10:FF:000611">
    <property type="entry name" value="CMGC family protein kinase"/>
    <property type="match status" value="1"/>
</dbReference>
<proteinExistence type="inferred from homology"/>
<evidence type="ECO:0000256" key="5">
    <source>
        <dbReference type="ARBA" id="ARBA00022741"/>
    </source>
</evidence>
<evidence type="ECO:0000256" key="4">
    <source>
        <dbReference type="ARBA" id="ARBA00022679"/>
    </source>
</evidence>
<comment type="catalytic activity">
    <reaction evidence="10">
        <text>L-seryl-[protein] + ATP = O-phospho-L-seryl-[protein] + ADP + H(+)</text>
        <dbReference type="Rhea" id="RHEA:17989"/>
        <dbReference type="Rhea" id="RHEA-COMP:9863"/>
        <dbReference type="Rhea" id="RHEA-COMP:11604"/>
        <dbReference type="ChEBI" id="CHEBI:15378"/>
        <dbReference type="ChEBI" id="CHEBI:29999"/>
        <dbReference type="ChEBI" id="CHEBI:30616"/>
        <dbReference type="ChEBI" id="CHEBI:83421"/>
        <dbReference type="ChEBI" id="CHEBI:456216"/>
        <dbReference type="EC" id="2.7.11.22"/>
    </reaction>
</comment>
<dbReference type="AlphaFoldDB" id="A0A1E5R0D9"/>
<dbReference type="SMART" id="SM00220">
    <property type="entry name" value="S_TKc"/>
    <property type="match status" value="1"/>
</dbReference>
<comment type="caution">
    <text evidence="15">The sequence shown here is derived from an EMBL/GenBank/DDBJ whole genome shotgun (WGS) entry which is preliminary data.</text>
</comment>
<dbReference type="InterPro" id="IPR008271">
    <property type="entry name" value="Ser/Thr_kinase_AS"/>
</dbReference>
<sequence length="357" mass="40124">MSQQDTFADQTGGVPPASADYNQPSSSSSPRSAHTSNAGSGQPFSKFKQLEKIGKGTYATVYKGLNTKTGQYVALKEVQLDSEEGTPSTAIREISLMKELKHENIVRLYDVIHTESKLTLVFEFMDNDLKQYMDNVYRQRQKTLGTTENVPKGLDLALVKFFAYQLLNGVNFCHENRILHRDLKPQNLLINKNLQLKLGDFGLARAFGIPVATFSSEVVTLWYRAPDVLLGSRNYFTSIDMWSCGCIIAEMITGKPLFPGNKDEHQLKLIFEALGTPNVLGDDTWCRNLPKYTPEIQSLGIYPKDMKDVLGITANQNVDPQLLDLLSCLLQLNPDLRISSQQALEHPWFQDLRAQIM</sequence>
<dbReference type="GO" id="GO:0005634">
    <property type="term" value="C:nucleus"/>
    <property type="evidence" value="ECO:0007669"/>
    <property type="project" value="TreeGrafter"/>
</dbReference>
<dbReference type="OrthoDB" id="1732493at2759"/>
<evidence type="ECO:0000256" key="13">
    <source>
        <dbReference type="SAM" id="MobiDB-lite"/>
    </source>
</evidence>
<comment type="similarity">
    <text evidence="1">Belongs to the protein kinase superfamily. CMGC Ser/Thr protein kinase family. CDC2/CDKX subfamily.</text>
</comment>
<dbReference type="GO" id="GO:0000307">
    <property type="term" value="C:cyclin-dependent protein kinase holoenzyme complex"/>
    <property type="evidence" value="ECO:0007669"/>
    <property type="project" value="UniProtKB-ARBA"/>
</dbReference>
<dbReference type="InParanoid" id="A0A1E5R0D9"/>
<comment type="catalytic activity">
    <reaction evidence="9">
        <text>L-threonyl-[protein] + ATP = O-phospho-L-threonyl-[protein] + ADP + H(+)</text>
        <dbReference type="Rhea" id="RHEA:46608"/>
        <dbReference type="Rhea" id="RHEA-COMP:11060"/>
        <dbReference type="Rhea" id="RHEA-COMP:11605"/>
        <dbReference type="ChEBI" id="CHEBI:15378"/>
        <dbReference type="ChEBI" id="CHEBI:30013"/>
        <dbReference type="ChEBI" id="CHEBI:30616"/>
        <dbReference type="ChEBI" id="CHEBI:61977"/>
        <dbReference type="ChEBI" id="CHEBI:456216"/>
        <dbReference type="EC" id="2.7.11.22"/>
    </reaction>
</comment>
<dbReference type="FunCoup" id="A0A1E5R0D9">
    <property type="interactions" value="486"/>
</dbReference>
<dbReference type="GO" id="GO:0009891">
    <property type="term" value="P:positive regulation of biosynthetic process"/>
    <property type="evidence" value="ECO:0007669"/>
    <property type="project" value="UniProtKB-ARBA"/>
</dbReference>
<protein>
    <recommendedName>
        <fullName evidence="2">cyclin-dependent kinase</fullName>
        <ecNumber evidence="2">2.7.11.22</ecNumber>
    </recommendedName>
    <alternativeName>
        <fullName evidence="8">Serine/threonine-protein kinase PHO85</fullName>
    </alternativeName>
</protein>
<dbReference type="Pfam" id="PF00069">
    <property type="entry name" value="Pkinase"/>
    <property type="match status" value="1"/>
</dbReference>
<dbReference type="InterPro" id="IPR017441">
    <property type="entry name" value="Protein_kinase_ATP_BS"/>
</dbReference>
<dbReference type="EC" id="2.7.11.22" evidence="2"/>
<evidence type="ECO:0000256" key="10">
    <source>
        <dbReference type="ARBA" id="ARBA00048367"/>
    </source>
</evidence>
<evidence type="ECO:0000256" key="12">
    <source>
        <dbReference type="RuleBase" id="RU000304"/>
    </source>
</evidence>
<dbReference type="GO" id="GO:0005737">
    <property type="term" value="C:cytoplasm"/>
    <property type="evidence" value="ECO:0007669"/>
    <property type="project" value="TreeGrafter"/>
</dbReference>
<evidence type="ECO:0000256" key="8">
    <source>
        <dbReference type="ARBA" id="ARBA00041795"/>
    </source>
</evidence>
<dbReference type="GO" id="GO:0004693">
    <property type="term" value="F:cyclin-dependent protein serine/threonine kinase activity"/>
    <property type="evidence" value="ECO:0007669"/>
    <property type="project" value="UniProtKB-EC"/>
</dbReference>
<dbReference type="InterPro" id="IPR011009">
    <property type="entry name" value="Kinase-like_dom_sf"/>
</dbReference>
<evidence type="ECO:0000313" key="16">
    <source>
        <dbReference type="Proteomes" id="UP000095728"/>
    </source>
</evidence>
<dbReference type="PROSITE" id="PS00108">
    <property type="entry name" value="PROTEIN_KINASE_ST"/>
    <property type="match status" value="1"/>
</dbReference>
<keyword evidence="4" id="KW-0808">Transferase</keyword>
<feature type="region of interest" description="Disordered" evidence="13">
    <location>
        <begin position="1"/>
        <end position="46"/>
    </location>
</feature>
<dbReference type="PANTHER" id="PTHR24056">
    <property type="entry name" value="CELL DIVISION PROTEIN KINASE"/>
    <property type="match status" value="1"/>
</dbReference>
<dbReference type="PROSITE" id="PS50011">
    <property type="entry name" value="PROTEIN_KINASE_DOM"/>
    <property type="match status" value="1"/>
</dbReference>
<reference evidence="16" key="1">
    <citation type="journal article" date="2016" name="Genome Announc.">
        <title>Genome sequences of three species of Hanseniaspora isolated from spontaneous wine fermentations.</title>
        <authorList>
            <person name="Sternes P.R."/>
            <person name="Lee D."/>
            <person name="Kutyna D.R."/>
            <person name="Borneman A.R."/>
        </authorList>
    </citation>
    <scope>NUCLEOTIDE SEQUENCE [LARGE SCALE GENOMIC DNA]</scope>
    <source>
        <strain evidence="16">AWRI3579</strain>
    </source>
</reference>
<dbReference type="Gene3D" id="1.10.510.10">
    <property type="entry name" value="Transferase(Phosphotransferase) domain 1"/>
    <property type="match status" value="1"/>
</dbReference>
<keyword evidence="7 11" id="KW-0067">ATP-binding</keyword>
<accession>A0A1E5R0D9</accession>
<feature type="domain" description="Protein kinase" evidence="14">
    <location>
        <begin position="47"/>
        <end position="349"/>
    </location>
</feature>
<evidence type="ECO:0000256" key="1">
    <source>
        <dbReference type="ARBA" id="ARBA00006485"/>
    </source>
</evidence>
<dbReference type="InterPro" id="IPR050108">
    <property type="entry name" value="CDK"/>
</dbReference>
<evidence type="ECO:0000256" key="7">
    <source>
        <dbReference type="ARBA" id="ARBA00022840"/>
    </source>
</evidence>
<organism evidence="15 16">
    <name type="scientific">Hanseniaspora osmophila</name>
    <dbReference type="NCBI Taxonomy" id="56408"/>
    <lineage>
        <taxon>Eukaryota</taxon>
        <taxon>Fungi</taxon>
        <taxon>Dikarya</taxon>
        <taxon>Ascomycota</taxon>
        <taxon>Saccharomycotina</taxon>
        <taxon>Saccharomycetes</taxon>
        <taxon>Saccharomycodales</taxon>
        <taxon>Saccharomycodaceae</taxon>
        <taxon>Hanseniaspora</taxon>
    </lineage>
</organism>
<keyword evidence="5 11" id="KW-0547">Nucleotide-binding</keyword>
<dbReference type="FunFam" id="3.30.200.20:FF:000062">
    <property type="entry name" value="PHO system negative regulator"/>
    <property type="match status" value="1"/>
</dbReference>
<evidence type="ECO:0000313" key="15">
    <source>
        <dbReference type="EMBL" id="OEJ80347.1"/>
    </source>
</evidence>
<dbReference type="Gene3D" id="3.30.200.20">
    <property type="entry name" value="Phosphorylase Kinase, domain 1"/>
    <property type="match status" value="1"/>
</dbReference>
<dbReference type="EMBL" id="LPNM01000012">
    <property type="protein sequence ID" value="OEJ80347.1"/>
    <property type="molecule type" value="Genomic_DNA"/>
</dbReference>
<name>A0A1E5R0D9_9ASCO</name>
<evidence type="ECO:0000256" key="9">
    <source>
        <dbReference type="ARBA" id="ARBA00047811"/>
    </source>
</evidence>
<evidence type="ECO:0000256" key="6">
    <source>
        <dbReference type="ARBA" id="ARBA00022777"/>
    </source>
</evidence>
<evidence type="ECO:0000259" key="14">
    <source>
        <dbReference type="PROSITE" id="PS50011"/>
    </source>
</evidence>
<keyword evidence="16" id="KW-1185">Reference proteome</keyword>
<dbReference type="PROSITE" id="PS00107">
    <property type="entry name" value="PROTEIN_KINASE_ATP"/>
    <property type="match status" value="1"/>
</dbReference>
<dbReference type="InterPro" id="IPR000719">
    <property type="entry name" value="Prot_kinase_dom"/>
</dbReference>
<dbReference type="SUPFAM" id="SSF56112">
    <property type="entry name" value="Protein kinase-like (PK-like)"/>
    <property type="match status" value="1"/>
</dbReference>
<evidence type="ECO:0000256" key="3">
    <source>
        <dbReference type="ARBA" id="ARBA00022527"/>
    </source>
</evidence>
<evidence type="ECO:0000256" key="11">
    <source>
        <dbReference type="PROSITE-ProRule" id="PRU10141"/>
    </source>
</evidence>
<feature type="compositionally biased region" description="Low complexity" evidence="13">
    <location>
        <begin position="17"/>
        <end position="38"/>
    </location>
</feature>
<keyword evidence="6 15" id="KW-0418">Kinase</keyword>
<dbReference type="Proteomes" id="UP000095728">
    <property type="component" value="Unassembled WGS sequence"/>
</dbReference>
<keyword evidence="3 12" id="KW-0723">Serine/threonine-protein kinase</keyword>
<dbReference type="PANTHER" id="PTHR24056:SF46">
    <property type="entry name" value="CYCLIN-DEPENDENT KINASE 5"/>
    <property type="match status" value="1"/>
</dbReference>
<feature type="binding site" evidence="11">
    <location>
        <position position="76"/>
    </location>
    <ligand>
        <name>ATP</name>
        <dbReference type="ChEBI" id="CHEBI:30616"/>
    </ligand>
</feature>
<dbReference type="STRING" id="56408.A0A1E5R0D9"/>
<evidence type="ECO:0000256" key="2">
    <source>
        <dbReference type="ARBA" id="ARBA00012425"/>
    </source>
</evidence>
<gene>
    <name evidence="15" type="ORF">AWRI3579_g4560</name>
</gene>
<dbReference type="GO" id="GO:0005524">
    <property type="term" value="F:ATP binding"/>
    <property type="evidence" value="ECO:0007669"/>
    <property type="project" value="UniProtKB-UniRule"/>
</dbReference>